<keyword evidence="10" id="KW-1185">Reference proteome</keyword>
<accession>A0A653IHT0</accession>
<feature type="active site" description="Charge relay system" evidence="6">
    <location>
        <position position="301"/>
    </location>
</feature>
<keyword evidence="3" id="KW-0479">Metal-binding</keyword>
<dbReference type="SUPFAM" id="SSF52743">
    <property type="entry name" value="Subtilisin-like"/>
    <property type="match status" value="1"/>
</dbReference>
<evidence type="ECO:0000256" key="1">
    <source>
        <dbReference type="ARBA" id="ARBA00011073"/>
    </source>
</evidence>
<dbReference type="Gene3D" id="3.40.50.200">
    <property type="entry name" value="Peptidase S8/S53 domain"/>
    <property type="match status" value="1"/>
</dbReference>
<dbReference type="GO" id="GO:0046872">
    <property type="term" value="F:metal ion binding"/>
    <property type="evidence" value="ECO:0007669"/>
    <property type="project" value="UniProtKB-KW"/>
</dbReference>
<dbReference type="EMBL" id="CABWKQ010000059">
    <property type="protein sequence ID" value="VWX38792.1"/>
    <property type="molecule type" value="Genomic_DNA"/>
</dbReference>
<dbReference type="InterPro" id="IPR034202">
    <property type="entry name" value="Subtilisin_Carlsberg-like"/>
</dbReference>
<organism evidence="9 10">
    <name type="scientific">Exiguobacterium oxidotolerans</name>
    <dbReference type="NCBI Taxonomy" id="223958"/>
    <lineage>
        <taxon>Bacteria</taxon>
        <taxon>Bacillati</taxon>
        <taxon>Bacillota</taxon>
        <taxon>Bacilli</taxon>
        <taxon>Bacillales</taxon>
        <taxon>Bacillales Family XII. Incertae Sedis</taxon>
        <taxon>Exiguobacterium</taxon>
    </lineage>
</organism>
<proteinExistence type="inferred from homology"/>
<dbReference type="InterPro" id="IPR015500">
    <property type="entry name" value="Peptidase_S8_subtilisin-rel"/>
</dbReference>
<evidence type="ECO:0000256" key="7">
    <source>
        <dbReference type="SAM" id="SignalP"/>
    </source>
</evidence>
<dbReference type="PANTHER" id="PTHR43806">
    <property type="entry name" value="PEPTIDASE S8"/>
    <property type="match status" value="1"/>
</dbReference>
<feature type="active site" description="Charge relay system" evidence="6">
    <location>
        <position position="120"/>
    </location>
</feature>
<keyword evidence="4 6" id="KW-0378">Hydrolase</keyword>
<name>A0A653IHT0_9BACL</name>
<dbReference type="PROSITE" id="PS00138">
    <property type="entry name" value="SUBTILASE_SER"/>
    <property type="match status" value="1"/>
</dbReference>
<feature type="active site" description="Charge relay system" evidence="6">
    <location>
        <position position="149"/>
    </location>
</feature>
<evidence type="ECO:0000256" key="5">
    <source>
        <dbReference type="ARBA" id="ARBA00022825"/>
    </source>
</evidence>
<keyword evidence="5 6" id="KW-0720">Serine protease</keyword>
<evidence type="ECO:0000256" key="6">
    <source>
        <dbReference type="PROSITE-ProRule" id="PRU01240"/>
    </source>
</evidence>
<comment type="similarity">
    <text evidence="1 6">Belongs to the peptidase S8 family.</text>
</comment>
<dbReference type="GO" id="GO:0004252">
    <property type="term" value="F:serine-type endopeptidase activity"/>
    <property type="evidence" value="ECO:0007669"/>
    <property type="project" value="UniProtKB-UniRule"/>
</dbReference>
<gene>
    <name evidence="9" type="ORF">EXIGUO9Y_90013</name>
</gene>
<dbReference type="RefSeq" id="WP_159172630.1">
    <property type="nucleotide sequence ID" value="NZ_LR732308.1"/>
</dbReference>
<dbReference type="CDD" id="cd07477">
    <property type="entry name" value="Peptidases_S8_Subtilisin_subset"/>
    <property type="match status" value="1"/>
</dbReference>
<dbReference type="GO" id="GO:0006508">
    <property type="term" value="P:proteolysis"/>
    <property type="evidence" value="ECO:0007669"/>
    <property type="project" value="UniProtKB-KW"/>
</dbReference>
<dbReference type="PROSITE" id="PS00137">
    <property type="entry name" value="SUBTILASE_HIS"/>
    <property type="match status" value="1"/>
</dbReference>
<dbReference type="InterPro" id="IPR023828">
    <property type="entry name" value="Peptidase_S8_Ser-AS"/>
</dbReference>
<evidence type="ECO:0000313" key="9">
    <source>
        <dbReference type="EMBL" id="VWX38792.1"/>
    </source>
</evidence>
<evidence type="ECO:0000313" key="10">
    <source>
        <dbReference type="Proteomes" id="UP000439752"/>
    </source>
</evidence>
<evidence type="ECO:0000259" key="8">
    <source>
        <dbReference type="Pfam" id="PF00082"/>
    </source>
</evidence>
<dbReference type="Proteomes" id="UP000439752">
    <property type="component" value="Unassembled WGS sequence"/>
</dbReference>
<sequence>MKKQLVSLTVALAVGLPTTAFASSQYVQYDPTFTDQQKQTWLKDQGLKEVRPLKQDGFSLVEPLAHLDADEVKVDLIPVTDVEKATDSAQLQQTYLDQSRIPTYWKYSHGKSDIRVAIIDDAIDTKHSEFKNVIYKTTTISGIRKPDDHGTHVAGIVAAAEDGKGIVGVASGVKLIGADVFDGDYASSIDIGDGILYAIAQGADVINLSLGQYEFDPYMEKAIKKAEANNIIVVGAAGNDGRNKLLFPASMSSVVAVGSVGTLGRASTFSNYGRGLNIMAPGEGVYSTIVGNKYGYLDGTSMATPIVSGVMALAKSKNPFISNHTLRSKLYAAASKKSGDTSLHYGKGRLNAGMLAKVPAPISKISLPSIIKPNQTFSFYFNEYSSASTRTRLYKDGAVVKTFSDSNLRNGLHKFSYKLKDKGTYKLVFTTSAGRHTRTVERVLTVK</sequence>
<evidence type="ECO:0000256" key="2">
    <source>
        <dbReference type="ARBA" id="ARBA00022670"/>
    </source>
</evidence>
<dbReference type="InterPro" id="IPR036852">
    <property type="entry name" value="Peptidase_S8/S53_dom_sf"/>
</dbReference>
<dbReference type="PRINTS" id="PR00723">
    <property type="entry name" value="SUBTILISIN"/>
</dbReference>
<dbReference type="PANTHER" id="PTHR43806:SF11">
    <property type="entry name" value="CEREVISIN-RELATED"/>
    <property type="match status" value="1"/>
</dbReference>
<protein>
    <submittedName>
        <fullName evidence="9">Peptidase S8</fullName>
    </submittedName>
</protein>
<dbReference type="Pfam" id="PF00082">
    <property type="entry name" value="Peptidase_S8"/>
    <property type="match status" value="1"/>
</dbReference>
<reference evidence="9 10" key="1">
    <citation type="submission" date="2019-10" db="EMBL/GenBank/DDBJ databases">
        <authorList>
            <person name="Karimi E."/>
        </authorList>
    </citation>
    <scope>NUCLEOTIDE SEQUENCE [LARGE SCALE GENOMIC DNA]</scope>
    <source>
        <strain evidence="9">Exiguobacterium sp. 9Y</strain>
    </source>
</reference>
<feature type="domain" description="Peptidase S8/S53" evidence="8">
    <location>
        <begin position="112"/>
        <end position="348"/>
    </location>
</feature>
<feature type="signal peptide" evidence="7">
    <location>
        <begin position="1"/>
        <end position="22"/>
    </location>
</feature>
<dbReference type="InterPro" id="IPR000209">
    <property type="entry name" value="Peptidase_S8/S53_dom"/>
</dbReference>
<feature type="chain" id="PRO_5025067421" evidence="7">
    <location>
        <begin position="23"/>
        <end position="447"/>
    </location>
</feature>
<dbReference type="InterPro" id="IPR022398">
    <property type="entry name" value="Peptidase_S8_His-AS"/>
</dbReference>
<dbReference type="AlphaFoldDB" id="A0A653IHT0"/>
<dbReference type="PROSITE" id="PS51892">
    <property type="entry name" value="SUBTILASE"/>
    <property type="match status" value="1"/>
</dbReference>
<keyword evidence="7" id="KW-0732">Signal</keyword>
<evidence type="ECO:0000256" key="3">
    <source>
        <dbReference type="ARBA" id="ARBA00022723"/>
    </source>
</evidence>
<dbReference type="InterPro" id="IPR050131">
    <property type="entry name" value="Peptidase_S8_subtilisin-like"/>
</dbReference>
<keyword evidence="2 6" id="KW-0645">Protease</keyword>
<evidence type="ECO:0000256" key="4">
    <source>
        <dbReference type="ARBA" id="ARBA00022801"/>
    </source>
</evidence>